<keyword evidence="3" id="KW-0813">Transport</keyword>
<dbReference type="EMBL" id="GISG01255251">
    <property type="protein sequence ID" value="MBA4672464.1"/>
    <property type="molecule type" value="Transcribed_RNA"/>
</dbReference>
<feature type="transmembrane region" description="Helical" evidence="11">
    <location>
        <begin position="479"/>
        <end position="502"/>
    </location>
</feature>
<feature type="domain" description="Mechanosensitive ion channel MscS" evidence="12">
    <location>
        <begin position="498"/>
        <end position="555"/>
    </location>
</feature>
<keyword evidence="5 11" id="KW-1133">Transmembrane helix</keyword>
<dbReference type="InterPro" id="IPR023408">
    <property type="entry name" value="MscS_beta-dom_sf"/>
</dbReference>
<keyword evidence="7 9" id="KW-0472">Membrane</keyword>
<keyword evidence="6" id="KW-0406">Ion transport</keyword>
<dbReference type="PIRSF" id="PIRSF017209">
    <property type="entry name" value="Memb_At2g17000_prd"/>
    <property type="match status" value="1"/>
</dbReference>
<dbReference type="FunFam" id="2.30.30.60:FF:000003">
    <property type="entry name" value="Predicted mechanosensitive ion channel"/>
    <property type="match status" value="1"/>
</dbReference>
<evidence type="ECO:0000256" key="5">
    <source>
        <dbReference type="ARBA" id="ARBA00022989"/>
    </source>
</evidence>
<comment type="subcellular location">
    <subcellularLocation>
        <location evidence="1">Membrane</location>
        <topology evidence="1">Multi-pass membrane protein</topology>
    </subcellularLocation>
</comment>
<evidence type="ECO:0000256" key="10">
    <source>
        <dbReference type="SAM" id="MobiDB-lite"/>
    </source>
</evidence>
<dbReference type="GO" id="GO:0006820">
    <property type="term" value="P:monoatomic anion transport"/>
    <property type="evidence" value="ECO:0007669"/>
    <property type="project" value="TreeGrafter"/>
</dbReference>
<dbReference type="InterPro" id="IPR016688">
    <property type="entry name" value="MscS-like_plants/fungi"/>
</dbReference>
<evidence type="ECO:0000256" key="3">
    <source>
        <dbReference type="ARBA" id="ARBA00022448"/>
    </source>
</evidence>
<feature type="transmembrane region" description="Helical" evidence="11">
    <location>
        <begin position="447"/>
        <end position="467"/>
    </location>
</feature>
<evidence type="ECO:0000256" key="4">
    <source>
        <dbReference type="ARBA" id="ARBA00022692"/>
    </source>
</evidence>
<reference evidence="13" key="1">
    <citation type="journal article" date="2013" name="J. Plant Res.">
        <title>Effect of fungi and light on seed germination of three Opuntia species from semiarid lands of central Mexico.</title>
        <authorList>
            <person name="Delgado-Sanchez P."/>
            <person name="Jimenez-Bremont J.F."/>
            <person name="Guerrero-Gonzalez Mde L."/>
            <person name="Flores J."/>
        </authorList>
    </citation>
    <scope>NUCLEOTIDE SEQUENCE</scope>
    <source>
        <tissue evidence="13">Cladode</tissue>
    </source>
</reference>
<protein>
    <recommendedName>
        <fullName evidence="9">Mechanosensitive ion channel protein</fullName>
    </recommendedName>
</protein>
<evidence type="ECO:0000256" key="6">
    <source>
        <dbReference type="ARBA" id="ARBA00023065"/>
    </source>
</evidence>
<evidence type="ECO:0000256" key="1">
    <source>
        <dbReference type="ARBA" id="ARBA00004141"/>
    </source>
</evidence>
<organism evidence="13">
    <name type="scientific">Opuntia streptacantha</name>
    <name type="common">Prickly pear cactus</name>
    <name type="synonym">Opuntia cardona</name>
    <dbReference type="NCBI Taxonomy" id="393608"/>
    <lineage>
        <taxon>Eukaryota</taxon>
        <taxon>Viridiplantae</taxon>
        <taxon>Streptophyta</taxon>
        <taxon>Embryophyta</taxon>
        <taxon>Tracheophyta</taxon>
        <taxon>Spermatophyta</taxon>
        <taxon>Magnoliopsida</taxon>
        <taxon>eudicotyledons</taxon>
        <taxon>Gunneridae</taxon>
        <taxon>Pentapetalae</taxon>
        <taxon>Caryophyllales</taxon>
        <taxon>Cactineae</taxon>
        <taxon>Cactaceae</taxon>
        <taxon>Opuntioideae</taxon>
        <taxon>Opuntia</taxon>
    </lineage>
</organism>
<keyword evidence="8" id="KW-0407">Ion channel</keyword>
<dbReference type="InterPro" id="IPR010920">
    <property type="entry name" value="LSM_dom_sf"/>
</dbReference>
<feature type="transmembrane region" description="Helical" evidence="11">
    <location>
        <begin position="135"/>
        <end position="160"/>
    </location>
</feature>
<evidence type="ECO:0000256" key="9">
    <source>
        <dbReference type="PIRNR" id="PIRNR017209"/>
    </source>
</evidence>
<proteinExistence type="inferred from homology"/>
<dbReference type="PANTHER" id="PTHR31618:SF20">
    <property type="entry name" value="MECHANOSENSITIVE ION CHANNEL PROTEIN 10"/>
    <property type="match status" value="1"/>
</dbReference>
<dbReference type="GO" id="GO:0050982">
    <property type="term" value="P:detection of mechanical stimulus"/>
    <property type="evidence" value="ECO:0007669"/>
    <property type="project" value="UniProtKB-ARBA"/>
</dbReference>
<dbReference type="GO" id="GO:0005886">
    <property type="term" value="C:plasma membrane"/>
    <property type="evidence" value="ECO:0007669"/>
    <property type="project" value="UniProtKB-UniRule"/>
</dbReference>
<sequence>MAARTNQNQEGDVAIPMPLNLMGRRTFKSKPKSRFGEPPVPIDSQTLETNLLEPDPQDPLSTRTTSSKEGDKGPDEKEIYHRVTAQLSARNTRRLTMKFLFQLLVFLLILGCLLSSLTIRRFKNKVFLGLEGWKWFVLLMVTFSGMLVTHWVVHLIVFLIEWKFLLKKNVMYFTHGLKKSVEVVIWISLVLACWVLLFKSHVETNPRIEKILDFVTWTLVSLLIGSYMWLIKTTLIKVMACSFHLNRFFDRIQEAIFHHYVLQTLRGRPVVEEAAKNHKGVTVPHASFTENTNSHKEKKVRDWGKLHKMKKDQVPSWTMKLLVDVMLNLGLSPMSEMINKDVVEGGVQLDDDEITSEEEAIATAYRIFKNIIKDKDGRKYIDKSDLRRFLIEEEVELLYTSLFKNNDKRQIDIKGFSEWVVKVYKDRQALQHALNDNKTAVKQLDKLLTGILIVLVIILWLLLTEIARTKVLLFVVSQLVVAAFIFGNTCKTIFEAIIFVFVMHPFDVGDRCTIDGSMLLVEEMNILTTVFLKADKEKLYYPNSILATKAIGNYYRSPDQGDCLEFSIDYTTPLSKIGQLKDRIEEYLKRSDIWHPDHSVVVKEIENINKIKMALFFNHTINFQDIAEKNRRRSELVLEMKKIFDDLEIRYNLLPQEILLWKMTTNS</sequence>
<evidence type="ECO:0000256" key="11">
    <source>
        <dbReference type="SAM" id="Phobius"/>
    </source>
</evidence>
<evidence type="ECO:0000313" key="13">
    <source>
        <dbReference type="EMBL" id="MBA4672464.1"/>
    </source>
</evidence>
<reference evidence="13" key="2">
    <citation type="submission" date="2020-07" db="EMBL/GenBank/DDBJ databases">
        <authorList>
            <person name="Vera ALvarez R."/>
            <person name="Arias-Moreno D.M."/>
            <person name="Jimenez-Jacinto V."/>
            <person name="Jimenez-Bremont J.F."/>
            <person name="Swaminathan K."/>
            <person name="Moose S.P."/>
            <person name="Guerrero-Gonzalez M.L."/>
            <person name="Marino-Ramirez L."/>
            <person name="Landsman D."/>
            <person name="Rodriguez-Kessler M."/>
            <person name="Delgado-Sanchez P."/>
        </authorList>
    </citation>
    <scope>NUCLEOTIDE SEQUENCE</scope>
    <source>
        <tissue evidence="13">Cladode</tissue>
    </source>
</reference>
<comment type="similarity">
    <text evidence="2 9">Belongs to the MscS (TC 1.A.23) family.</text>
</comment>
<dbReference type="EMBL" id="GISG01255250">
    <property type="protein sequence ID" value="MBA4672463.1"/>
    <property type="molecule type" value="Transcribed_RNA"/>
</dbReference>
<evidence type="ECO:0000256" key="7">
    <source>
        <dbReference type="ARBA" id="ARBA00023136"/>
    </source>
</evidence>
<feature type="transmembrane region" description="Helical" evidence="11">
    <location>
        <begin position="181"/>
        <end position="199"/>
    </location>
</feature>
<dbReference type="Gene3D" id="2.30.30.60">
    <property type="match status" value="1"/>
</dbReference>
<feature type="transmembrane region" description="Helical" evidence="11">
    <location>
        <begin position="211"/>
        <end position="230"/>
    </location>
</feature>
<feature type="compositionally biased region" description="Polar residues" evidence="10">
    <location>
        <begin position="1"/>
        <end position="10"/>
    </location>
</feature>
<dbReference type="GO" id="GO:0008381">
    <property type="term" value="F:mechanosensitive monoatomic ion channel activity"/>
    <property type="evidence" value="ECO:0007669"/>
    <property type="project" value="TreeGrafter"/>
</dbReference>
<dbReference type="InterPro" id="IPR006685">
    <property type="entry name" value="MscS_channel_2nd"/>
</dbReference>
<dbReference type="EMBL" id="GISG01255246">
    <property type="protein sequence ID" value="MBA4672461.1"/>
    <property type="molecule type" value="Transcribed_RNA"/>
</dbReference>
<keyword evidence="4 11" id="KW-0812">Transmembrane</keyword>
<accession>A0A7C9F6B0</accession>
<dbReference type="EMBL" id="GISG01255249">
    <property type="protein sequence ID" value="MBA4672462.1"/>
    <property type="molecule type" value="Transcribed_RNA"/>
</dbReference>
<evidence type="ECO:0000259" key="12">
    <source>
        <dbReference type="Pfam" id="PF00924"/>
    </source>
</evidence>
<evidence type="ECO:0000256" key="8">
    <source>
        <dbReference type="ARBA" id="ARBA00023303"/>
    </source>
</evidence>
<name>A0A7C9F6B0_OPUST</name>
<dbReference type="PANTHER" id="PTHR31618">
    <property type="entry name" value="MECHANOSENSITIVE ION CHANNEL PROTEIN 5"/>
    <property type="match status" value="1"/>
</dbReference>
<dbReference type="Pfam" id="PF00924">
    <property type="entry name" value="MS_channel_2nd"/>
    <property type="match status" value="1"/>
</dbReference>
<feature type="transmembrane region" description="Helical" evidence="11">
    <location>
        <begin position="99"/>
        <end position="119"/>
    </location>
</feature>
<dbReference type="AlphaFoldDB" id="A0A7C9F6B0"/>
<feature type="compositionally biased region" description="Basic and acidic residues" evidence="10">
    <location>
        <begin position="66"/>
        <end position="75"/>
    </location>
</feature>
<evidence type="ECO:0000256" key="2">
    <source>
        <dbReference type="ARBA" id="ARBA00008017"/>
    </source>
</evidence>
<feature type="region of interest" description="Disordered" evidence="10">
    <location>
        <begin position="1"/>
        <end position="75"/>
    </location>
</feature>
<dbReference type="SUPFAM" id="SSF50182">
    <property type="entry name" value="Sm-like ribonucleoproteins"/>
    <property type="match status" value="1"/>
</dbReference>